<evidence type="ECO:0000259" key="2">
    <source>
        <dbReference type="Pfam" id="PF12770"/>
    </source>
</evidence>
<keyword evidence="4" id="KW-1185">Reference proteome</keyword>
<reference evidence="3" key="1">
    <citation type="journal article" date="2021" name="Nat. Commun.">
        <title>Genetic determinants of endophytism in the Arabidopsis root mycobiome.</title>
        <authorList>
            <person name="Mesny F."/>
            <person name="Miyauchi S."/>
            <person name="Thiergart T."/>
            <person name="Pickel B."/>
            <person name="Atanasova L."/>
            <person name="Karlsson M."/>
            <person name="Huettel B."/>
            <person name="Barry K.W."/>
            <person name="Haridas S."/>
            <person name="Chen C."/>
            <person name="Bauer D."/>
            <person name="Andreopoulos W."/>
            <person name="Pangilinan J."/>
            <person name="LaButti K."/>
            <person name="Riley R."/>
            <person name="Lipzen A."/>
            <person name="Clum A."/>
            <person name="Drula E."/>
            <person name="Henrissat B."/>
            <person name="Kohler A."/>
            <person name="Grigoriev I.V."/>
            <person name="Martin F.M."/>
            <person name="Hacquard S."/>
        </authorList>
    </citation>
    <scope>NUCLEOTIDE SEQUENCE</scope>
    <source>
        <strain evidence="3">MPI-SDFR-AT-0068</strain>
    </source>
</reference>
<proteinExistence type="predicted"/>
<dbReference type="Gene3D" id="1.25.40.10">
    <property type="entry name" value="Tetratricopeptide repeat domain"/>
    <property type="match status" value="2"/>
</dbReference>
<dbReference type="EMBL" id="JAGPXF010000002">
    <property type="protein sequence ID" value="KAH7256115.1"/>
    <property type="molecule type" value="Genomic_DNA"/>
</dbReference>
<evidence type="ECO:0000313" key="4">
    <source>
        <dbReference type="Proteomes" id="UP000813427"/>
    </source>
</evidence>
<evidence type="ECO:0000256" key="1">
    <source>
        <dbReference type="SAM" id="MobiDB-lite"/>
    </source>
</evidence>
<feature type="domain" description="CHAT" evidence="2">
    <location>
        <begin position="628"/>
        <end position="957"/>
    </location>
</feature>
<sequence length="964" mass="108264">MPSYDPDKVHNLHILGMNLIDKHLTTVSLDAINLAIKYLQEALDLTPPGTPTRETRLSSLANAYLHRYQRNAAVADINTAINLCREGISLTPDGHLLRAKQSKTLGDAYRFRYIQLGVIHDINQAIQKYREGLDLKVSDSITRINLTYSLSLGYQARSQETATLADLNRSNELLEEACNSTPEGTKFKNSRRKDVALGYQVKYLRTEQVVDIKKAISLFRERIDHSSSKDPGYASFHADLGVAYGAKQLKGGEMKDLEKSIQLLQDAVNLSGPSDPLYVWMLEELGKAYKNRFWETKSIPDIDTAIEKLQKAVEVSTNAFQHATQLQWMSRAAMDKFKETQLINDIDQSIQFMERSLDKTLPRDIPRGCRLYELGNRYGLKYKVTQAVKDYTAATKYLQEVVHDVSIDLYNKVLAGKEAMDLFASRKDWQKGFKIATALIELVPSLIPRFLEPLDTQYVLRDIAGIACDAAAMSLNAGRGPLVALKLLEAGRDIMATSINDLRGEIISLKSEYPEIAEEFLTQRYALDKPVTDDSDPSRRYERGNQFSRLIDQIRELPDFDDFLRVPGEEALKRAAIRYPIVVINVSRYRCDAIILSNGCICSMALPDLTLAKLQDQSPHRNSISNPEVLSWLWEVAMKPILDFLGFVKLSSTDGDCPRVCWIPTGPLCRYPLHAAGHHGVESSEAVIDRVMSSYSSSVKAIIDSRRPTVTRMGTTRARSMLISMEDTPGTTTLPFAGREVEMLHSLHLTMSLDPINTKSKQEVISKLPECSVFHFAGHGFTDRQDPSKSHLVLQDNGQSDPLEVGTLLGMNLRQSPPFLAYLSACGTGQIKNDTFFDESIHLISAFRLAGFRHVIGTLWEVNDEYCIDMARITYEEIRDGGMTDDSVCKGLHKASRELRRRCLGMAGSGSGRQTKKDHVGSTEHSVQDQGQRMSERDILPCDEDLSMPLYWVPFNLLFESRAS</sequence>
<gene>
    <name evidence="3" type="ORF">BKA59DRAFT_521331</name>
</gene>
<dbReference type="AlphaFoldDB" id="A0A8K0WF93"/>
<dbReference type="SUPFAM" id="SSF81901">
    <property type="entry name" value="HCP-like"/>
    <property type="match status" value="1"/>
</dbReference>
<comment type="caution">
    <text evidence="3">The sequence shown here is derived from an EMBL/GenBank/DDBJ whole genome shotgun (WGS) entry which is preliminary data.</text>
</comment>
<organism evidence="3 4">
    <name type="scientific">Fusarium tricinctum</name>
    <dbReference type="NCBI Taxonomy" id="61284"/>
    <lineage>
        <taxon>Eukaryota</taxon>
        <taxon>Fungi</taxon>
        <taxon>Dikarya</taxon>
        <taxon>Ascomycota</taxon>
        <taxon>Pezizomycotina</taxon>
        <taxon>Sordariomycetes</taxon>
        <taxon>Hypocreomycetidae</taxon>
        <taxon>Hypocreales</taxon>
        <taxon>Nectriaceae</taxon>
        <taxon>Fusarium</taxon>
        <taxon>Fusarium tricinctum species complex</taxon>
    </lineage>
</organism>
<name>A0A8K0WF93_9HYPO</name>
<dbReference type="SUPFAM" id="SSF48452">
    <property type="entry name" value="TPR-like"/>
    <property type="match status" value="1"/>
</dbReference>
<feature type="region of interest" description="Disordered" evidence="1">
    <location>
        <begin position="906"/>
        <end position="935"/>
    </location>
</feature>
<dbReference type="OrthoDB" id="9991317at2759"/>
<dbReference type="Proteomes" id="UP000813427">
    <property type="component" value="Unassembled WGS sequence"/>
</dbReference>
<dbReference type="InterPro" id="IPR011990">
    <property type="entry name" value="TPR-like_helical_dom_sf"/>
</dbReference>
<evidence type="ECO:0000313" key="3">
    <source>
        <dbReference type="EMBL" id="KAH7256115.1"/>
    </source>
</evidence>
<dbReference type="Pfam" id="PF12770">
    <property type="entry name" value="CHAT"/>
    <property type="match status" value="1"/>
</dbReference>
<feature type="compositionally biased region" description="Polar residues" evidence="1">
    <location>
        <begin position="923"/>
        <end position="933"/>
    </location>
</feature>
<accession>A0A8K0WF93</accession>
<dbReference type="InterPro" id="IPR024983">
    <property type="entry name" value="CHAT_dom"/>
</dbReference>
<protein>
    <submittedName>
        <fullName evidence="3">CHAT domain-containing protein</fullName>
    </submittedName>
</protein>